<dbReference type="AlphaFoldDB" id="D6AJ40"/>
<evidence type="ECO:0000313" key="1">
    <source>
        <dbReference type="EMBL" id="EFE75138.2"/>
    </source>
</evidence>
<dbReference type="EMBL" id="DS999644">
    <property type="protein sequence ID" value="EFE75138.2"/>
    <property type="molecule type" value="Genomic_DNA"/>
</dbReference>
<name>D6AJ40_STRFL</name>
<evidence type="ECO:0000313" key="2">
    <source>
        <dbReference type="Proteomes" id="UP000003986"/>
    </source>
</evidence>
<protein>
    <submittedName>
        <fullName evidence="1">Predicted protein</fullName>
    </submittedName>
</protein>
<reference evidence="2" key="2">
    <citation type="submission" date="2008-12" db="EMBL/GenBank/DDBJ databases">
        <title>Annotation of Streptomyces roseosporus strain NRRL 15998.</title>
        <authorList>
            <consortium name="The Broad Institute Genome Sequencing Platform"/>
            <consortium name="Broad Institute Microbial Sequencing Center"/>
            <person name="Fischbach M."/>
            <person name="Ward D."/>
            <person name="Young S."/>
            <person name="Kodira C.D."/>
            <person name="Zeng Q."/>
            <person name="Koehrsen M."/>
            <person name="Godfrey P."/>
            <person name="Alvarado L."/>
            <person name="Berlin A.M."/>
            <person name="Borenstein D."/>
            <person name="Chen Z."/>
            <person name="Engels R."/>
            <person name="Freedman E."/>
            <person name="Gellesch M."/>
            <person name="Goldberg J."/>
            <person name="Griggs A."/>
            <person name="Gujja S."/>
            <person name="Heiman D.I."/>
            <person name="Hepburn T.A."/>
            <person name="Howarth C."/>
            <person name="Jen D."/>
            <person name="Larson L."/>
            <person name="Lewis B."/>
            <person name="Mehta T."/>
            <person name="Park D."/>
            <person name="Pearson M."/>
            <person name="Roberts A."/>
            <person name="Saif S."/>
            <person name="Shea T.D."/>
            <person name="Shenoy N."/>
            <person name="Sisk P."/>
            <person name="Stolte C."/>
            <person name="Sykes S.N."/>
            <person name="Walk T."/>
            <person name="White J."/>
            <person name="Yandava C."/>
            <person name="Straight P."/>
            <person name="Clardy J."/>
            <person name="Hung D."/>
            <person name="Kolter R."/>
            <person name="Mekalanos J."/>
            <person name="Walker S."/>
            <person name="Walsh C.T."/>
            <person name="Wieland B.L.C."/>
            <person name="Ilzarbe M."/>
            <person name="Galagan J."/>
            <person name="Nusbaum C."/>
            <person name="Birren B."/>
        </authorList>
    </citation>
    <scope>NUCLEOTIDE SEQUENCE [LARGE SCALE GENOMIC DNA]</scope>
    <source>
        <strain evidence="2">NRRL 15998</strain>
    </source>
</reference>
<sequence>MGDGVVTSVDGDHVKVRFRLKADRARVAADERGEPVGAAAGLGPGGEGSVGWSLVFPGQ</sequence>
<accession>D6AJ40</accession>
<reference evidence="2" key="1">
    <citation type="submission" date="2008-10" db="EMBL/GenBank/DDBJ databases">
        <authorList>
            <person name="Molnar K."/>
        </authorList>
    </citation>
    <scope>NUCLEOTIDE SEQUENCE [LARGE SCALE GENOMIC DNA]</scope>
    <source>
        <strain evidence="2">NRRL 15998</strain>
    </source>
</reference>
<organism evidence="1 2">
    <name type="scientific">Streptomyces filamentosus NRRL 15998</name>
    <dbReference type="NCBI Taxonomy" id="457431"/>
    <lineage>
        <taxon>Bacteria</taxon>
        <taxon>Bacillati</taxon>
        <taxon>Actinomycetota</taxon>
        <taxon>Actinomycetes</taxon>
        <taxon>Kitasatosporales</taxon>
        <taxon>Streptomycetaceae</taxon>
        <taxon>Streptomyces</taxon>
    </lineage>
</organism>
<proteinExistence type="predicted"/>
<gene>
    <name evidence="1" type="ORF">SSGG_02504</name>
</gene>
<dbReference type="Proteomes" id="UP000003986">
    <property type="component" value="Unassembled WGS sequence"/>
</dbReference>